<proteinExistence type="predicted"/>
<feature type="chain" id="PRO_5021755549" description="Glycopeptide" evidence="2">
    <location>
        <begin position="26"/>
        <end position="248"/>
    </location>
</feature>
<evidence type="ECO:0000256" key="2">
    <source>
        <dbReference type="SAM" id="SignalP"/>
    </source>
</evidence>
<feature type="compositionally biased region" description="Basic residues" evidence="1">
    <location>
        <begin position="222"/>
        <end position="248"/>
    </location>
</feature>
<organism evidence="3 4">
    <name type="scientific">Schizophyllum amplum</name>
    <dbReference type="NCBI Taxonomy" id="97359"/>
    <lineage>
        <taxon>Eukaryota</taxon>
        <taxon>Fungi</taxon>
        <taxon>Dikarya</taxon>
        <taxon>Basidiomycota</taxon>
        <taxon>Agaricomycotina</taxon>
        <taxon>Agaricomycetes</taxon>
        <taxon>Agaricomycetidae</taxon>
        <taxon>Agaricales</taxon>
        <taxon>Schizophyllaceae</taxon>
        <taxon>Schizophyllum</taxon>
    </lineage>
</organism>
<evidence type="ECO:0000313" key="4">
    <source>
        <dbReference type="Proteomes" id="UP000320762"/>
    </source>
</evidence>
<dbReference type="EMBL" id="VDMD01000001">
    <property type="protein sequence ID" value="TRM69835.1"/>
    <property type="molecule type" value="Genomic_DNA"/>
</dbReference>
<dbReference type="STRING" id="97359.A0A550CYG2"/>
<protein>
    <recommendedName>
        <fullName evidence="5">Glycopeptide</fullName>
    </recommendedName>
</protein>
<feature type="region of interest" description="Disordered" evidence="1">
    <location>
        <begin position="175"/>
        <end position="248"/>
    </location>
</feature>
<keyword evidence="2" id="KW-0732">Signal</keyword>
<dbReference type="Proteomes" id="UP000320762">
    <property type="component" value="Unassembled WGS sequence"/>
</dbReference>
<evidence type="ECO:0000313" key="3">
    <source>
        <dbReference type="EMBL" id="TRM69835.1"/>
    </source>
</evidence>
<dbReference type="AlphaFoldDB" id="A0A550CYG2"/>
<feature type="compositionally biased region" description="Low complexity" evidence="1">
    <location>
        <begin position="175"/>
        <end position="206"/>
    </location>
</feature>
<reference evidence="3 4" key="1">
    <citation type="journal article" date="2019" name="New Phytol.">
        <title>Comparative genomics reveals unique wood-decay strategies and fruiting body development in the Schizophyllaceae.</title>
        <authorList>
            <person name="Almasi E."/>
            <person name="Sahu N."/>
            <person name="Krizsan K."/>
            <person name="Balint B."/>
            <person name="Kovacs G.M."/>
            <person name="Kiss B."/>
            <person name="Cseklye J."/>
            <person name="Drula E."/>
            <person name="Henrissat B."/>
            <person name="Nagy I."/>
            <person name="Chovatia M."/>
            <person name="Adam C."/>
            <person name="LaButti K."/>
            <person name="Lipzen A."/>
            <person name="Riley R."/>
            <person name="Grigoriev I.V."/>
            <person name="Nagy L.G."/>
        </authorList>
    </citation>
    <scope>NUCLEOTIDE SEQUENCE [LARGE SCALE GENOMIC DNA]</scope>
    <source>
        <strain evidence="3 4">NL-1724</strain>
    </source>
</reference>
<keyword evidence="4" id="KW-1185">Reference proteome</keyword>
<sequence length="248" mass="25643">MLSATLCPTLALAMVLGLQSLGALAETHIIKFDNQCGYGTPTLLQGGISLTLDSNEYTSDGEFSAAIAYLQTGDCKYNGEGCMTTEITLVNPSSAGSGSSVDLSLIPPLAFNVPTTFSYYGGCDGDGKTCDSSGCGVNAFFVSTDWHAQVQCQSDDVNLLITFCGDGSGASPSASSFSTTSSSSMQASSATSSSVVTSPTTSASPALNAVESGKSTSACPNRVRRRAERRQKRHERGLSGHKRSGHSQ</sequence>
<gene>
    <name evidence="3" type="ORF">BD626DRAFT_19179</name>
</gene>
<evidence type="ECO:0008006" key="5">
    <source>
        <dbReference type="Google" id="ProtNLM"/>
    </source>
</evidence>
<name>A0A550CYG2_9AGAR</name>
<dbReference type="OrthoDB" id="3342934at2759"/>
<accession>A0A550CYG2</accession>
<feature type="signal peptide" evidence="2">
    <location>
        <begin position="1"/>
        <end position="25"/>
    </location>
</feature>
<comment type="caution">
    <text evidence="3">The sequence shown here is derived from an EMBL/GenBank/DDBJ whole genome shotgun (WGS) entry which is preliminary data.</text>
</comment>
<evidence type="ECO:0000256" key="1">
    <source>
        <dbReference type="SAM" id="MobiDB-lite"/>
    </source>
</evidence>